<feature type="transmembrane region" description="Helical" evidence="1">
    <location>
        <begin position="6"/>
        <end position="27"/>
    </location>
</feature>
<organism evidence="2">
    <name type="scientific">Florometra sp. BMK-2020</name>
    <dbReference type="NCBI Taxonomy" id="2719553"/>
    <lineage>
        <taxon>Eukaryota</taxon>
        <taxon>Metazoa</taxon>
        <taxon>Echinodermata</taxon>
        <taxon>Pelmatozoa</taxon>
        <taxon>Crinoidea</taxon>
        <taxon>Articulata</taxon>
        <taxon>Comatulida</taxon>
        <taxon>Antedonidae</taxon>
        <taxon>Florometra</taxon>
    </lineage>
</organism>
<geneLocation type="mitochondrion" evidence="2"/>
<dbReference type="AlphaFoldDB" id="A0A6M8TTE8"/>
<sequence length="53" mass="6569">MPQLDIFWWGINFFFCWLFFLFVYIFINNFCFLSNGAFSNFSFSSRLSSLWLW</sequence>
<keyword evidence="1" id="KW-0472">Membrane</keyword>
<keyword evidence="1" id="KW-1133">Transmembrane helix</keyword>
<evidence type="ECO:0000313" key="2">
    <source>
        <dbReference type="EMBL" id="QKJ80212.1"/>
    </source>
</evidence>
<proteinExistence type="predicted"/>
<name>A0A6M8TTE8_9ECHI</name>
<accession>A0A6M8TTE8</accession>
<gene>
    <name evidence="2" type="primary">ATP8</name>
</gene>
<keyword evidence="1" id="KW-0812">Transmembrane</keyword>
<dbReference type="EMBL" id="MT302206">
    <property type="protein sequence ID" value="QKJ80212.1"/>
    <property type="molecule type" value="Genomic_DNA"/>
</dbReference>
<protein>
    <submittedName>
        <fullName evidence="2">ATP synthase F0 subunit 8</fullName>
    </submittedName>
</protein>
<reference evidence="2" key="2">
    <citation type="submission" date="2020-04" db="EMBL/GenBank/DDBJ databases">
        <authorList>
            <person name="Kim B.-M."/>
            <person name="Rhee J.-S."/>
        </authorList>
    </citation>
    <scope>NUCLEOTIDE SEQUENCE</scope>
</reference>
<keyword evidence="2" id="KW-0496">Mitochondrion</keyword>
<evidence type="ECO:0000256" key="1">
    <source>
        <dbReference type="SAM" id="Phobius"/>
    </source>
</evidence>
<reference evidence="2" key="1">
    <citation type="journal article" date="2020" name="Mitochondrial DNA Part B Resour">
        <title>Characterization and phylogenetic analysis of the complete mitochondrial genome of Florometra species (Echinodermata, Crinoidea).</title>
        <authorList>
            <person name="Nam S.-E."/>
            <person name="Park H.S."/>
            <person name="Rhee J.-S."/>
        </authorList>
    </citation>
    <scope>NUCLEOTIDE SEQUENCE</scope>
</reference>